<sequence length="237" mass="26845">MKKISILIFSLLLFVTFSYAQSLDEIIEKHHEAMGAKKLESVKALVIEMNMMMMGMQATSKISVKRPNKVYSESQVMGQNIVQASNGESYWMTDPRTGKYMDMPEGQAKQLLQNTQFLDGALWNYKKKGNKVELLGKETIDGNVYHKLKVYQADLDMAVDFLIDANTYLIKFQRAQVSQGGITADVETDIASYKSIEGIMFPEKIKINVNGAQQMSMDMTKVELNPQLPDSMFEKPE</sequence>
<feature type="signal peptide" evidence="2">
    <location>
        <begin position="1"/>
        <end position="20"/>
    </location>
</feature>
<dbReference type="EMBL" id="JAUJEA010000008">
    <property type="protein sequence ID" value="MDN5203614.1"/>
    <property type="molecule type" value="Genomic_DNA"/>
</dbReference>
<dbReference type="Pfam" id="PF17131">
    <property type="entry name" value="LolA_like"/>
    <property type="match status" value="1"/>
</dbReference>
<evidence type="ECO:0000313" key="4">
    <source>
        <dbReference type="EMBL" id="MDN5203614.1"/>
    </source>
</evidence>
<proteinExistence type="predicted"/>
<dbReference type="Proteomes" id="UP001172082">
    <property type="component" value="Unassembled WGS sequence"/>
</dbReference>
<evidence type="ECO:0000256" key="2">
    <source>
        <dbReference type="SAM" id="SignalP"/>
    </source>
</evidence>
<organism evidence="4 5">
    <name type="scientific">Splendidivirga corallicola</name>
    <dbReference type="NCBI Taxonomy" id="3051826"/>
    <lineage>
        <taxon>Bacteria</taxon>
        <taxon>Pseudomonadati</taxon>
        <taxon>Bacteroidota</taxon>
        <taxon>Cytophagia</taxon>
        <taxon>Cytophagales</taxon>
        <taxon>Splendidivirgaceae</taxon>
        <taxon>Splendidivirga</taxon>
    </lineage>
</organism>
<dbReference type="SUPFAM" id="SSF89392">
    <property type="entry name" value="Prokaryotic lipoproteins and lipoprotein localization factors"/>
    <property type="match status" value="1"/>
</dbReference>
<accession>A0ABT8KS80</accession>
<evidence type="ECO:0000259" key="3">
    <source>
        <dbReference type="Pfam" id="PF17131"/>
    </source>
</evidence>
<dbReference type="Gene3D" id="2.50.20.10">
    <property type="entry name" value="Lipoprotein localisation LolA/LolB/LppX"/>
    <property type="match status" value="1"/>
</dbReference>
<keyword evidence="5" id="KW-1185">Reference proteome</keyword>
<dbReference type="InterPro" id="IPR029046">
    <property type="entry name" value="LolA/LolB/LppX"/>
</dbReference>
<reference evidence="4" key="1">
    <citation type="submission" date="2023-06" db="EMBL/GenBank/DDBJ databases">
        <title>Genomic of Parafulvivirga corallium.</title>
        <authorList>
            <person name="Wang G."/>
        </authorList>
    </citation>
    <scope>NUCLEOTIDE SEQUENCE</scope>
    <source>
        <strain evidence="4">BMA10</strain>
    </source>
</reference>
<protein>
    <submittedName>
        <fullName evidence="4">Outer membrane lipoprotein-sorting protein</fullName>
    </submittedName>
</protein>
<feature type="chain" id="PRO_5046902983" evidence="2">
    <location>
        <begin position="21"/>
        <end position="237"/>
    </location>
</feature>
<evidence type="ECO:0000313" key="5">
    <source>
        <dbReference type="Proteomes" id="UP001172082"/>
    </source>
</evidence>
<dbReference type="InterPro" id="IPR033399">
    <property type="entry name" value="TP_0789-like"/>
</dbReference>
<name>A0ABT8KS80_9BACT</name>
<dbReference type="RefSeq" id="WP_346753637.1">
    <property type="nucleotide sequence ID" value="NZ_JAUJEA010000008.1"/>
</dbReference>
<evidence type="ECO:0000256" key="1">
    <source>
        <dbReference type="ARBA" id="ARBA00022729"/>
    </source>
</evidence>
<comment type="caution">
    <text evidence="4">The sequence shown here is derived from an EMBL/GenBank/DDBJ whole genome shotgun (WGS) entry which is preliminary data.</text>
</comment>
<feature type="domain" description="Uncharacterized protein TP-0789" evidence="3">
    <location>
        <begin position="74"/>
        <end position="235"/>
    </location>
</feature>
<keyword evidence="1 2" id="KW-0732">Signal</keyword>
<gene>
    <name evidence="4" type="ORF">QQ008_19655</name>
</gene>
<keyword evidence="4" id="KW-0449">Lipoprotein</keyword>